<evidence type="ECO:0000256" key="3">
    <source>
        <dbReference type="ARBA" id="ARBA00022630"/>
    </source>
</evidence>
<evidence type="ECO:0000256" key="4">
    <source>
        <dbReference type="ARBA" id="ARBA00022643"/>
    </source>
</evidence>
<dbReference type="GO" id="GO:0044205">
    <property type="term" value="P:'de novo' UMP biosynthetic process"/>
    <property type="evidence" value="ECO:0007669"/>
    <property type="project" value="UniProtKB-UniPathway"/>
</dbReference>
<dbReference type="SUPFAM" id="SSF51395">
    <property type="entry name" value="FMN-linked oxidoreductases"/>
    <property type="match status" value="1"/>
</dbReference>
<evidence type="ECO:0000256" key="2">
    <source>
        <dbReference type="ARBA" id="ARBA00004725"/>
    </source>
</evidence>
<comment type="caution">
    <text evidence="8">The sequence shown here is derived from an EMBL/GenBank/DDBJ whole genome shotgun (WGS) entry which is preliminary data.</text>
</comment>
<keyword evidence="5" id="KW-0665">Pyrimidine biosynthesis</keyword>
<dbReference type="PANTHER" id="PTHR48109">
    <property type="entry name" value="DIHYDROOROTATE DEHYDROGENASE (QUINONE), MITOCHONDRIAL-RELATED"/>
    <property type="match status" value="1"/>
</dbReference>
<dbReference type="InterPro" id="IPR012135">
    <property type="entry name" value="Dihydroorotate_DH_1_2"/>
</dbReference>
<dbReference type="GO" id="GO:0004159">
    <property type="term" value="F:dihydropyrimidine dehydrogenase (NAD+) activity"/>
    <property type="evidence" value="ECO:0007669"/>
    <property type="project" value="UniProtKB-EC"/>
</dbReference>
<organism evidence="8 9">
    <name type="scientific">Novipirellula artificiosorum</name>
    <dbReference type="NCBI Taxonomy" id="2528016"/>
    <lineage>
        <taxon>Bacteria</taxon>
        <taxon>Pseudomonadati</taxon>
        <taxon>Planctomycetota</taxon>
        <taxon>Planctomycetia</taxon>
        <taxon>Pirellulales</taxon>
        <taxon>Pirellulaceae</taxon>
        <taxon>Novipirellula</taxon>
    </lineage>
</organism>
<proteinExistence type="predicted"/>
<dbReference type="GO" id="GO:0004152">
    <property type="term" value="F:dihydroorotate dehydrogenase activity"/>
    <property type="evidence" value="ECO:0007669"/>
    <property type="project" value="InterPro"/>
</dbReference>
<keyword evidence="9" id="KW-1185">Reference proteome</keyword>
<dbReference type="PIRSF" id="PIRSF000164">
    <property type="entry name" value="DHO_oxidase"/>
    <property type="match status" value="1"/>
</dbReference>
<evidence type="ECO:0000259" key="7">
    <source>
        <dbReference type="Pfam" id="PF01180"/>
    </source>
</evidence>
<feature type="domain" description="Dihydroorotate dehydrogenase catalytic" evidence="7">
    <location>
        <begin position="84"/>
        <end position="291"/>
    </location>
</feature>
<dbReference type="InterPro" id="IPR005720">
    <property type="entry name" value="Dihydroorotate_DH_cat"/>
</dbReference>
<dbReference type="NCBIfam" id="NF005741">
    <property type="entry name" value="PRK07565.1"/>
    <property type="match status" value="1"/>
</dbReference>
<dbReference type="GO" id="GO:0006207">
    <property type="term" value="P:'de novo' pyrimidine nucleobase biosynthetic process"/>
    <property type="evidence" value="ECO:0007669"/>
    <property type="project" value="TreeGrafter"/>
</dbReference>
<dbReference type="EMBL" id="SJPV01000001">
    <property type="protein sequence ID" value="TWU42487.1"/>
    <property type="molecule type" value="Genomic_DNA"/>
</dbReference>
<name>A0A5C6E3E2_9BACT</name>
<evidence type="ECO:0000313" key="8">
    <source>
        <dbReference type="EMBL" id="TWU42487.1"/>
    </source>
</evidence>
<dbReference type="Gene3D" id="3.20.20.70">
    <property type="entry name" value="Aldolase class I"/>
    <property type="match status" value="1"/>
</dbReference>
<evidence type="ECO:0000313" key="9">
    <source>
        <dbReference type="Proteomes" id="UP000319143"/>
    </source>
</evidence>
<reference evidence="8 9" key="1">
    <citation type="submission" date="2019-02" db="EMBL/GenBank/DDBJ databases">
        <title>Deep-cultivation of Planctomycetes and their phenomic and genomic characterization uncovers novel biology.</title>
        <authorList>
            <person name="Wiegand S."/>
            <person name="Jogler M."/>
            <person name="Boedeker C."/>
            <person name="Pinto D."/>
            <person name="Vollmers J."/>
            <person name="Rivas-Marin E."/>
            <person name="Kohn T."/>
            <person name="Peeters S.H."/>
            <person name="Heuer A."/>
            <person name="Rast P."/>
            <person name="Oberbeckmann S."/>
            <person name="Bunk B."/>
            <person name="Jeske O."/>
            <person name="Meyerdierks A."/>
            <person name="Storesund J.E."/>
            <person name="Kallscheuer N."/>
            <person name="Luecker S."/>
            <person name="Lage O.M."/>
            <person name="Pohl T."/>
            <person name="Merkel B.J."/>
            <person name="Hornburger P."/>
            <person name="Mueller R.-W."/>
            <person name="Bruemmer F."/>
            <person name="Labrenz M."/>
            <person name="Spormann A.M."/>
            <person name="Op Den Camp H."/>
            <person name="Overmann J."/>
            <person name="Amann R."/>
            <person name="Jetten M.S.M."/>
            <person name="Mascher T."/>
            <person name="Medema M.H."/>
            <person name="Devos D.P."/>
            <person name="Kaster A.-K."/>
            <person name="Ovreas L."/>
            <person name="Rohde M."/>
            <person name="Galperin M.Y."/>
            <person name="Jogler C."/>
        </authorList>
    </citation>
    <scope>NUCLEOTIDE SEQUENCE [LARGE SCALE GENOMIC DNA]</scope>
    <source>
        <strain evidence="8 9">Poly41</strain>
    </source>
</reference>
<evidence type="ECO:0000256" key="6">
    <source>
        <dbReference type="ARBA" id="ARBA00023002"/>
    </source>
</evidence>
<evidence type="ECO:0000256" key="1">
    <source>
        <dbReference type="ARBA" id="ARBA00001917"/>
    </source>
</evidence>
<dbReference type="PANTHER" id="PTHR48109:SF3">
    <property type="entry name" value="SLL0744 PROTEIN"/>
    <property type="match status" value="1"/>
</dbReference>
<protein>
    <submittedName>
        <fullName evidence="8">NAD-dependent dihydropyrimidine dehydrogenase subunit PreA</fullName>
        <ecNumber evidence="8">1.3.1.1</ecNumber>
    </submittedName>
</protein>
<accession>A0A5C6E3E2</accession>
<sequence length="333" mass="36490">MAIDLSTQYLGMKLDSPLIASASPLTGDIDSLQKLEQAGASAAVLPSLFEEQIEHDRQEVQRLHEFQSDSMAESLSFFPEVEYNLGPDQYLKLISDAVSTVKMPIIASLNGSTRGGWVHYAQLMERAGARAIELNIYFIPTEPNAIADDVENQYCELIAAVSETVHIPVGVKIGPYFSSLPDLVRRFVQAGADGLVLFNRYLAPDIDLETLTFKPDLVLSTADELRVALRWIAILRDQVDASLAATGGVHEVPDLVKALLVGSDAVMLASALLKQGPNHLDTLRTGLIQWMTEHEYTSVEQMKGSMSKENCSNPEGLSRANYMKALTSYTTSK</sequence>
<keyword evidence="6 8" id="KW-0560">Oxidoreductase</keyword>
<dbReference type="AlphaFoldDB" id="A0A5C6E3E2"/>
<dbReference type="UniPathway" id="UPA00070"/>
<dbReference type="EC" id="1.3.1.1" evidence="8"/>
<dbReference type="Pfam" id="PF01180">
    <property type="entry name" value="DHO_dh"/>
    <property type="match status" value="1"/>
</dbReference>
<dbReference type="Proteomes" id="UP000319143">
    <property type="component" value="Unassembled WGS sequence"/>
</dbReference>
<dbReference type="InterPro" id="IPR013785">
    <property type="entry name" value="Aldolase_TIM"/>
</dbReference>
<gene>
    <name evidence="8" type="primary">preA_1</name>
    <name evidence="8" type="ORF">Poly41_07840</name>
</gene>
<comment type="pathway">
    <text evidence="2">Pyrimidine metabolism; UMP biosynthesis via de novo pathway.</text>
</comment>
<dbReference type="OrthoDB" id="9794954at2"/>
<keyword evidence="4" id="KW-0288">FMN</keyword>
<keyword evidence="3" id="KW-0285">Flavoprotein</keyword>
<evidence type="ECO:0000256" key="5">
    <source>
        <dbReference type="ARBA" id="ARBA00022975"/>
    </source>
</evidence>
<dbReference type="CDD" id="cd04739">
    <property type="entry name" value="DHOD_like"/>
    <property type="match status" value="1"/>
</dbReference>
<dbReference type="InterPro" id="IPR050074">
    <property type="entry name" value="DHO_dehydrogenase"/>
</dbReference>
<dbReference type="GO" id="GO:0005737">
    <property type="term" value="C:cytoplasm"/>
    <property type="evidence" value="ECO:0007669"/>
    <property type="project" value="InterPro"/>
</dbReference>
<comment type="cofactor">
    <cofactor evidence="1">
        <name>FMN</name>
        <dbReference type="ChEBI" id="CHEBI:58210"/>
    </cofactor>
</comment>
<dbReference type="RefSeq" id="WP_146524542.1">
    <property type="nucleotide sequence ID" value="NZ_SJPV01000001.1"/>
</dbReference>